<feature type="compositionally biased region" description="Low complexity" evidence="1">
    <location>
        <begin position="264"/>
        <end position="286"/>
    </location>
</feature>
<proteinExistence type="predicted"/>
<keyword evidence="3" id="KW-1185">Reference proteome</keyword>
<comment type="caution">
    <text evidence="2">The sequence shown here is derived from an EMBL/GenBank/DDBJ whole genome shotgun (WGS) entry which is preliminary data.</text>
</comment>
<reference evidence="2" key="2">
    <citation type="submission" date="2020-11" db="EMBL/GenBank/DDBJ databases">
        <title>Whole genome sequencing of Colletotrichum sp.</title>
        <authorList>
            <person name="Li H."/>
        </authorList>
    </citation>
    <scope>NUCLEOTIDE SEQUENCE</scope>
    <source>
        <strain evidence="2">CkLH20</strain>
    </source>
</reference>
<dbReference type="GeneID" id="62167222"/>
<sequence length="476" mass="53117">MTGFSTMREAEFGDKGIIGGTGPLWGCSALVIITKRGTYTSHNWQIPNFSPGHMNLPDGFYDQNTEFHNGVEKFLEEGTGDEENSFLGIRQLKERTHIFDNIPKDTLKILIFTGSSTAGIPFRRKPTTEKFDILALDKVNRWKEWIVRLGFPSDKIEIFAYNKGPKYWPKFDEHPDNHETKMTMAYKHPDSMMMWWSSETLDGLVHWHYHPNHLTSSGTRQPTIRVWYERFLMFEESWCLPGTGSVAARQNGGSGSCPMPPRSSKPAQSASASASASNSAATSKASGISTKESAVSHTSNPTVSTSSQDSKTTSSGPGTSGPKSSSSVAVPSAIPGPGDGKSFNRVVNIDQEVYYKEYEKIAKHTATIEILEITQHKKEPLISAKDMKNNGPVDLPHELNIIDQTGSQLKINFLLEMGHNVEFQAKRKNKLTSWSLTNASAPVWLDRDKPWCEMTRLKVDANKKQLSRSNTCWYST</sequence>
<dbReference type="EMBL" id="JAATWM020000048">
    <property type="protein sequence ID" value="KAF9871017.1"/>
    <property type="molecule type" value="Genomic_DNA"/>
</dbReference>
<accession>A0A9P6HU25</accession>
<name>A0A9P6HU25_9PEZI</name>
<evidence type="ECO:0000313" key="2">
    <source>
        <dbReference type="EMBL" id="KAF9871017.1"/>
    </source>
</evidence>
<evidence type="ECO:0000313" key="3">
    <source>
        <dbReference type="Proteomes" id="UP000781932"/>
    </source>
</evidence>
<feature type="region of interest" description="Disordered" evidence="1">
    <location>
        <begin position="248"/>
        <end position="343"/>
    </location>
</feature>
<dbReference type="AlphaFoldDB" id="A0A9P6HU25"/>
<dbReference type="Proteomes" id="UP000781932">
    <property type="component" value="Unassembled WGS sequence"/>
</dbReference>
<gene>
    <name evidence="2" type="ORF">CkaCkLH20_11434</name>
</gene>
<dbReference type="RefSeq" id="XP_038740478.1">
    <property type="nucleotide sequence ID" value="XM_038894148.1"/>
</dbReference>
<protein>
    <submittedName>
        <fullName evidence="2">Uncharacterized protein</fullName>
    </submittedName>
</protein>
<evidence type="ECO:0000256" key="1">
    <source>
        <dbReference type="SAM" id="MobiDB-lite"/>
    </source>
</evidence>
<reference evidence="2" key="1">
    <citation type="submission" date="2020-03" db="EMBL/GenBank/DDBJ databases">
        <authorList>
            <person name="He L."/>
        </authorList>
    </citation>
    <scope>NUCLEOTIDE SEQUENCE</scope>
    <source>
        <strain evidence="2">CkLH20</strain>
    </source>
</reference>
<organism evidence="2 3">
    <name type="scientific">Colletotrichum karsti</name>
    <dbReference type="NCBI Taxonomy" id="1095194"/>
    <lineage>
        <taxon>Eukaryota</taxon>
        <taxon>Fungi</taxon>
        <taxon>Dikarya</taxon>
        <taxon>Ascomycota</taxon>
        <taxon>Pezizomycotina</taxon>
        <taxon>Sordariomycetes</taxon>
        <taxon>Hypocreomycetidae</taxon>
        <taxon>Glomerellales</taxon>
        <taxon>Glomerellaceae</taxon>
        <taxon>Colletotrichum</taxon>
        <taxon>Colletotrichum boninense species complex</taxon>
    </lineage>
</organism>
<dbReference type="OrthoDB" id="3886018at2759"/>
<feature type="compositionally biased region" description="Low complexity" evidence="1">
    <location>
        <begin position="302"/>
        <end position="333"/>
    </location>
</feature>
<feature type="compositionally biased region" description="Polar residues" evidence="1">
    <location>
        <begin position="287"/>
        <end position="301"/>
    </location>
</feature>